<dbReference type="NCBIfam" id="NF002880">
    <property type="entry name" value="PRK03341.1"/>
    <property type="match status" value="1"/>
</dbReference>
<comment type="function">
    <text evidence="1 9">Regulates arginine biosynthesis genes.</text>
</comment>
<dbReference type="PANTHER" id="PTHR34471">
    <property type="entry name" value="ARGININE REPRESSOR"/>
    <property type="match status" value="1"/>
</dbReference>
<dbReference type="PANTHER" id="PTHR34471:SF1">
    <property type="entry name" value="ARGININE REPRESSOR"/>
    <property type="match status" value="1"/>
</dbReference>
<proteinExistence type="inferred from homology"/>
<evidence type="ECO:0000259" key="13">
    <source>
        <dbReference type="Pfam" id="PF02863"/>
    </source>
</evidence>
<keyword evidence="9" id="KW-0028">Amino-acid biosynthesis</keyword>
<protein>
    <recommendedName>
        <fullName evidence="9 10">Arginine repressor</fullName>
    </recommendedName>
</protein>
<evidence type="ECO:0000313" key="14">
    <source>
        <dbReference type="EMBL" id="PZR03196.1"/>
    </source>
</evidence>
<dbReference type="InterPro" id="IPR020899">
    <property type="entry name" value="Arg_repress_C"/>
</dbReference>
<evidence type="ECO:0000256" key="7">
    <source>
        <dbReference type="ARBA" id="ARBA00023125"/>
    </source>
</evidence>
<organism evidence="14 15">
    <name type="scientific">Corynebacterium kroppenstedtii</name>
    <dbReference type="NCBI Taxonomy" id="161879"/>
    <lineage>
        <taxon>Bacteria</taxon>
        <taxon>Bacillati</taxon>
        <taxon>Actinomycetota</taxon>
        <taxon>Actinomycetes</taxon>
        <taxon>Mycobacteriales</taxon>
        <taxon>Corynebacteriaceae</taxon>
        <taxon>Corynebacterium</taxon>
    </lineage>
</organism>
<dbReference type="InterPro" id="IPR020900">
    <property type="entry name" value="Arg_repress_DNA-bd"/>
</dbReference>
<dbReference type="RefSeq" id="WP_303735700.1">
    <property type="nucleotide sequence ID" value="NZ_CAKZHK010000008.1"/>
</dbReference>
<evidence type="ECO:0000259" key="12">
    <source>
        <dbReference type="Pfam" id="PF01316"/>
    </source>
</evidence>
<dbReference type="InterPro" id="IPR001669">
    <property type="entry name" value="Arg_repress"/>
</dbReference>
<dbReference type="Pfam" id="PF02863">
    <property type="entry name" value="Arg_repressor_C"/>
    <property type="match status" value="1"/>
</dbReference>
<dbReference type="UniPathway" id="UPA00068"/>
<dbReference type="GO" id="GO:0003677">
    <property type="term" value="F:DNA binding"/>
    <property type="evidence" value="ECO:0007669"/>
    <property type="project" value="UniProtKB-KW"/>
</dbReference>
<dbReference type="SUPFAM" id="SSF55252">
    <property type="entry name" value="C-terminal domain of arginine repressor"/>
    <property type="match status" value="1"/>
</dbReference>
<dbReference type="InterPro" id="IPR036251">
    <property type="entry name" value="Arg_repress_C_sf"/>
</dbReference>
<gene>
    <name evidence="9" type="primary">argR</name>
    <name evidence="14" type="ORF">DI525_10820</name>
</gene>
<dbReference type="PRINTS" id="PR01467">
    <property type="entry name" value="ARGREPRESSOR"/>
</dbReference>
<name>A0A2W5SUN0_9CORY</name>
<evidence type="ECO:0000256" key="9">
    <source>
        <dbReference type="HAMAP-Rule" id="MF_00173"/>
    </source>
</evidence>
<evidence type="ECO:0000256" key="3">
    <source>
        <dbReference type="ARBA" id="ARBA00008316"/>
    </source>
</evidence>
<dbReference type="SUPFAM" id="SSF46785">
    <property type="entry name" value="Winged helix' DNA-binding domain"/>
    <property type="match status" value="1"/>
</dbReference>
<dbReference type="AlphaFoldDB" id="A0A2W5SUN0"/>
<dbReference type="NCBIfam" id="TIGR01529">
    <property type="entry name" value="argR_whole"/>
    <property type="match status" value="1"/>
</dbReference>
<dbReference type="Gene3D" id="3.30.1360.40">
    <property type="match status" value="1"/>
</dbReference>
<keyword evidence="6 9" id="KW-0805">Transcription regulation</keyword>
<reference evidence="14 15" key="1">
    <citation type="submission" date="2017-08" db="EMBL/GenBank/DDBJ databases">
        <title>Infants hospitalized years apart are colonized by the same room-sourced microbial strains.</title>
        <authorList>
            <person name="Brooks B."/>
            <person name="Olm M.R."/>
            <person name="Firek B.A."/>
            <person name="Baker R."/>
            <person name="Thomas B.C."/>
            <person name="Morowitz M.J."/>
            <person name="Banfield J.F."/>
        </authorList>
    </citation>
    <scope>NUCLEOTIDE SEQUENCE [LARGE SCALE GENOMIC DNA]</scope>
    <source>
        <strain evidence="14">S2_003_000_R1_3</strain>
    </source>
</reference>
<comment type="caution">
    <text evidence="14">The sequence shown here is derived from an EMBL/GenBank/DDBJ whole genome shotgun (WGS) entry which is preliminary data.</text>
</comment>
<dbReference type="GO" id="GO:0034618">
    <property type="term" value="F:arginine binding"/>
    <property type="evidence" value="ECO:0007669"/>
    <property type="project" value="InterPro"/>
</dbReference>
<comment type="subcellular location">
    <subcellularLocation>
        <location evidence="2 9">Cytoplasm</location>
    </subcellularLocation>
</comment>
<dbReference type="GO" id="GO:0003700">
    <property type="term" value="F:DNA-binding transcription factor activity"/>
    <property type="evidence" value="ECO:0007669"/>
    <property type="project" value="UniProtKB-UniRule"/>
</dbReference>
<feature type="region of interest" description="Disordered" evidence="11">
    <location>
        <begin position="62"/>
        <end position="82"/>
    </location>
</feature>
<sequence>MSKHAPSTRTARQARVLEILQSHHVSNQSQIIELLARDGVEVTQATLSRDLDEMGARKVRSSGGASFYTVDGPDAEPDSDGRMDKLRRTLAELLVSTDFSGNFAVLRTPPGGAQYLASVIDRAPLTQVVGTVAGDDTIFVLSREPMNGEQLARYFAGVSSYSSR</sequence>
<dbReference type="Gene3D" id="1.10.10.10">
    <property type="entry name" value="Winged helix-like DNA-binding domain superfamily/Winged helix DNA-binding domain"/>
    <property type="match status" value="1"/>
</dbReference>
<accession>A0A2W5SUN0</accession>
<evidence type="ECO:0000256" key="8">
    <source>
        <dbReference type="ARBA" id="ARBA00023163"/>
    </source>
</evidence>
<evidence type="ECO:0000313" key="15">
    <source>
        <dbReference type="Proteomes" id="UP000249432"/>
    </source>
</evidence>
<dbReference type="Pfam" id="PF01316">
    <property type="entry name" value="Arg_repressor"/>
    <property type="match status" value="1"/>
</dbReference>
<dbReference type="EMBL" id="QFRA01000053">
    <property type="protein sequence ID" value="PZR03196.1"/>
    <property type="molecule type" value="Genomic_DNA"/>
</dbReference>
<evidence type="ECO:0000256" key="2">
    <source>
        <dbReference type="ARBA" id="ARBA00004496"/>
    </source>
</evidence>
<dbReference type="GO" id="GO:0006526">
    <property type="term" value="P:L-arginine biosynthetic process"/>
    <property type="evidence" value="ECO:0007669"/>
    <property type="project" value="UniProtKB-UniPathway"/>
</dbReference>
<keyword evidence="8 9" id="KW-0804">Transcription</keyword>
<keyword evidence="7 9" id="KW-0238">DNA-binding</keyword>
<keyword evidence="4 9" id="KW-0963">Cytoplasm</keyword>
<evidence type="ECO:0000256" key="11">
    <source>
        <dbReference type="SAM" id="MobiDB-lite"/>
    </source>
</evidence>
<feature type="domain" description="Arginine repressor C-terminal" evidence="13">
    <location>
        <begin position="90"/>
        <end position="155"/>
    </location>
</feature>
<dbReference type="HAMAP" id="MF_00173">
    <property type="entry name" value="Arg_repressor"/>
    <property type="match status" value="1"/>
</dbReference>
<dbReference type="InterPro" id="IPR036390">
    <property type="entry name" value="WH_DNA-bd_sf"/>
</dbReference>
<evidence type="ECO:0000256" key="1">
    <source>
        <dbReference type="ARBA" id="ARBA00002095"/>
    </source>
</evidence>
<dbReference type="Proteomes" id="UP000249432">
    <property type="component" value="Unassembled WGS sequence"/>
</dbReference>
<keyword evidence="5 9" id="KW-0678">Repressor</keyword>
<evidence type="ECO:0000256" key="10">
    <source>
        <dbReference type="NCBIfam" id="TIGR01529"/>
    </source>
</evidence>
<dbReference type="GO" id="GO:0051259">
    <property type="term" value="P:protein complex oligomerization"/>
    <property type="evidence" value="ECO:0007669"/>
    <property type="project" value="InterPro"/>
</dbReference>
<dbReference type="InterPro" id="IPR036388">
    <property type="entry name" value="WH-like_DNA-bd_sf"/>
</dbReference>
<evidence type="ECO:0000256" key="6">
    <source>
        <dbReference type="ARBA" id="ARBA00023015"/>
    </source>
</evidence>
<comment type="similarity">
    <text evidence="3 9">Belongs to the ArgR family.</text>
</comment>
<comment type="pathway">
    <text evidence="9">Amino-acid biosynthesis; L-arginine biosynthesis [regulation].</text>
</comment>
<evidence type="ECO:0000256" key="4">
    <source>
        <dbReference type="ARBA" id="ARBA00022490"/>
    </source>
</evidence>
<evidence type="ECO:0000256" key="5">
    <source>
        <dbReference type="ARBA" id="ARBA00022491"/>
    </source>
</evidence>
<feature type="domain" description="Arginine repressor DNA-binding" evidence="12">
    <location>
        <begin position="8"/>
        <end position="70"/>
    </location>
</feature>
<dbReference type="GO" id="GO:1900079">
    <property type="term" value="P:regulation of arginine biosynthetic process"/>
    <property type="evidence" value="ECO:0007669"/>
    <property type="project" value="UniProtKB-UniRule"/>
</dbReference>
<keyword evidence="9" id="KW-0055">Arginine biosynthesis</keyword>
<dbReference type="GO" id="GO:0005737">
    <property type="term" value="C:cytoplasm"/>
    <property type="evidence" value="ECO:0007669"/>
    <property type="project" value="UniProtKB-SubCell"/>
</dbReference>